<keyword evidence="1" id="KW-0479">Metal-binding</keyword>
<feature type="compositionally biased region" description="Polar residues" evidence="6">
    <location>
        <begin position="15"/>
        <end position="43"/>
    </location>
</feature>
<dbReference type="CDD" id="cd00067">
    <property type="entry name" value="GAL4"/>
    <property type="match status" value="1"/>
</dbReference>
<dbReference type="AlphaFoldDB" id="A0A1Q5UQ34"/>
<dbReference type="InterPro" id="IPR053230">
    <property type="entry name" value="Trans_reg_galc"/>
</dbReference>
<keyword evidence="3" id="KW-0238">DNA-binding</keyword>
<feature type="compositionally biased region" description="Basic residues" evidence="6">
    <location>
        <begin position="197"/>
        <end position="208"/>
    </location>
</feature>
<dbReference type="SMART" id="SM00066">
    <property type="entry name" value="GAL4"/>
    <property type="match status" value="1"/>
</dbReference>
<keyword evidence="2" id="KW-0805">Transcription regulation</keyword>
<evidence type="ECO:0000256" key="6">
    <source>
        <dbReference type="SAM" id="MobiDB-lite"/>
    </source>
</evidence>
<evidence type="ECO:0000256" key="4">
    <source>
        <dbReference type="ARBA" id="ARBA00023163"/>
    </source>
</evidence>
<feature type="region of interest" description="Disordered" evidence="6">
    <location>
        <begin position="197"/>
        <end position="235"/>
    </location>
</feature>
<protein>
    <submittedName>
        <fullName evidence="8">Transcriptional activator protein acu-15</fullName>
    </submittedName>
</protein>
<reference evidence="8 9" key="1">
    <citation type="submission" date="2016-10" db="EMBL/GenBank/DDBJ databases">
        <title>Genome sequence of the ascomycete fungus Penicillium subrubescens.</title>
        <authorList>
            <person name="De Vries R.P."/>
            <person name="Peng M."/>
            <person name="Dilokpimol A."/>
            <person name="Hilden K."/>
            <person name="Makela M.R."/>
            <person name="Grigoriev I."/>
            <person name="Riley R."/>
            <person name="Granchi Z."/>
        </authorList>
    </citation>
    <scope>NUCLEOTIDE SEQUENCE [LARGE SCALE GENOMIC DNA]</scope>
    <source>
        <strain evidence="8 9">CBS 132785</strain>
    </source>
</reference>
<dbReference type="PROSITE" id="PS00463">
    <property type="entry name" value="ZN2_CY6_FUNGAL_1"/>
    <property type="match status" value="1"/>
</dbReference>
<feature type="region of interest" description="Disordered" evidence="6">
    <location>
        <begin position="1"/>
        <end position="57"/>
    </location>
</feature>
<feature type="compositionally biased region" description="Low complexity" evidence="6">
    <location>
        <begin position="268"/>
        <end position="282"/>
    </location>
</feature>
<dbReference type="PANTHER" id="PTHR47654">
    <property type="entry name" value="ZN(II)2CYS6 TRANSCRIPTION FACTOR (EUROFUNG)-RELATED"/>
    <property type="match status" value="1"/>
</dbReference>
<dbReference type="Proteomes" id="UP000186955">
    <property type="component" value="Unassembled WGS sequence"/>
</dbReference>
<dbReference type="EMBL" id="MNBE01000079">
    <property type="protein sequence ID" value="OKP14581.1"/>
    <property type="molecule type" value="Genomic_DNA"/>
</dbReference>
<accession>A0A1Q5UQ34</accession>
<dbReference type="InterPro" id="IPR007219">
    <property type="entry name" value="XnlR_reg_dom"/>
</dbReference>
<dbReference type="Pfam" id="PF00172">
    <property type="entry name" value="Zn_clus"/>
    <property type="match status" value="1"/>
</dbReference>
<gene>
    <name evidence="8" type="ORF">PENSUB_13933</name>
</gene>
<dbReference type="InterPro" id="IPR036864">
    <property type="entry name" value="Zn2-C6_fun-type_DNA-bd_sf"/>
</dbReference>
<feature type="region of interest" description="Disordered" evidence="6">
    <location>
        <begin position="267"/>
        <end position="289"/>
    </location>
</feature>
<dbReference type="Pfam" id="PF04082">
    <property type="entry name" value="Fungal_trans"/>
    <property type="match status" value="1"/>
</dbReference>
<proteinExistence type="predicted"/>
<keyword evidence="9" id="KW-1185">Reference proteome</keyword>
<keyword evidence="5" id="KW-0539">Nucleus</keyword>
<evidence type="ECO:0000256" key="5">
    <source>
        <dbReference type="ARBA" id="ARBA00023242"/>
    </source>
</evidence>
<sequence length="469" mass="52745">MHNPNDSFARDGQPEYTSSSVAGSYWPTTSSLSEAPATSTAQSYPGGGPNSIFSFDHPHVENQSANAQMSYSSYPPPMVPTGFTNTDHQRVAPTDHASNNNNKVPIPRLVPPTTYRGRRRSARACEPCRQRKIKCDGVRPTCSQCAYHNNRCVFEDVKRVRDQKMLELLSKRAERYESLLRDLEGDVDAPTARRIRKALKVKNKKPSTRNKDDPDDSDSSSSVGSLEAVDLVEEDLNRNETTRAAGFFGKNSEVTWMQRLEDDIEQKSSYSGSRLQSTSGSSAAVSQPQSPLAVAAVLPSQEKWDRDIPIAMMNYHLDDLDIPLVSDESDPMTVPPREIADKYLDAYMTYVHPTFSVLRKSTFTGQYRQFFSKPTQPPRKWLGILNMIFAIGCRCCKLLDPGTESAWEDGLVYLTRARQLCLHENVLFEHTDLQQIQLEFLVAVYLLCLGQVNRYGKHFLDFTFAFAST</sequence>
<dbReference type="GO" id="GO:0000981">
    <property type="term" value="F:DNA-binding transcription factor activity, RNA polymerase II-specific"/>
    <property type="evidence" value="ECO:0007669"/>
    <property type="project" value="InterPro"/>
</dbReference>
<evidence type="ECO:0000256" key="3">
    <source>
        <dbReference type="ARBA" id="ARBA00023125"/>
    </source>
</evidence>
<feature type="domain" description="Zn(2)-C6 fungal-type" evidence="7">
    <location>
        <begin position="124"/>
        <end position="154"/>
    </location>
</feature>
<name>A0A1Q5UQ34_9EURO</name>
<dbReference type="GO" id="GO:0003677">
    <property type="term" value="F:DNA binding"/>
    <property type="evidence" value="ECO:0007669"/>
    <property type="project" value="UniProtKB-KW"/>
</dbReference>
<evidence type="ECO:0000313" key="9">
    <source>
        <dbReference type="Proteomes" id="UP000186955"/>
    </source>
</evidence>
<comment type="caution">
    <text evidence="8">The sequence shown here is derived from an EMBL/GenBank/DDBJ whole genome shotgun (WGS) entry which is preliminary data.</text>
</comment>
<evidence type="ECO:0000313" key="8">
    <source>
        <dbReference type="EMBL" id="OKP14581.1"/>
    </source>
</evidence>
<dbReference type="SUPFAM" id="SSF57701">
    <property type="entry name" value="Zn2/Cys6 DNA-binding domain"/>
    <property type="match status" value="1"/>
</dbReference>
<dbReference type="InterPro" id="IPR001138">
    <property type="entry name" value="Zn2Cys6_DnaBD"/>
</dbReference>
<keyword evidence="4" id="KW-0804">Transcription</keyword>
<dbReference type="PANTHER" id="PTHR47654:SF4">
    <property type="entry name" value="ZN(II)2CYS6 TRANSCRIPTION FACTOR (EUROFUNG)"/>
    <property type="match status" value="1"/>
</dbReference>
<dbReference type="Gene3D" id="4.10.240.10">
    <property type="entry name" value="Zn(2)-C6 fungal-type DNA-binding domain"/>
    <property type="match status" value="1"/>
</dbReference>
<evidence type="ECO:0000256" key="2">
    <source>
        <dbReference type="ARBA" id="ARBA00023015"/>
    </source>
</evidence>
<dbReference type="GO" id="GO:0008270">
    <property type="term" value="F:zinc ion binding"/>
    <property type="evidence" value="ECO:0007669"/>
    <property type="project" value="InterPro"/>
</dbReference>
<evidence type="ECO:0000259" key="7">
    <source>
        <dbReference type="PROSITE" id="PS50048"/>
    </source>
</evidence>
<dbReference type="CDD" id="cd12148">
    <property type="entry name" value="fungal_TF_MHR"/>
    <property type="match status" value="1"/>
</dbReference>
<dbReference type="GO" id="GO:0006351">
    <property type="term" value="P:DNA-templated transcription"/>
    <property type="evidence" value="ECO:0007669"/>
    <property type="project" value="InterPro"/>
</dbReference>
<dbReference type="PROSITE" id="PS50048">
    <property type="entry name" value="ZN2_CY6_FUNGAL_2"/>
    <property type="match status" value="1"/>
</dbReference>
<evidence type="ECO:0000256" key="1">
    <source>
        <dbReference type="ARBA" id="ARBA00022723"/>
    </source>
</evidence>
<organism evidence="8 9">
    <name type="scientific">Penicillium subrubescens</name>
    <dbReference type="NCBI Taxonomy" id="1316194"/>
    <lineage>
        <taxon>Eukaryota</taxon>
        <taxon>Fungi</taxon>
        <taxon>Dikarya</taxon>
        <taxon>Ascomycota</taxon>
        <taxon>Pezizomycotina</taxon>
        <taxon>Eurotiomycetes</taxon>
        <taxon>Eurotiomycetidae</taxon>
        <taxon>Eurotiales</taxon>
        <taxon>Aspergillaceae</taxon>
        <taxon>Penicillium</taxon>
    </lineage>
</organism>